<dbReference type="InterPro" id="IPR036909">
    <property type="entry name" value="Cyt_c-like_dom_sf"/>
</dbReference>
<sequence length="1141" mass="124165" precursor="true">MTGMIALPIVSILLASLSATADADAPSHEIEAAEGFEVELFAADPNIAKPIQMTFDDQGRLWVATSRSYPQLEPGAEPNDQIYVLEDTDGDGKADKSTVFADGLLMPTGIAVGDGGVYVGHSTEVLHLSDTDGDGKADRTRVVLSGFGTEDTHHLVHTFRWGPGGALHFAQSIYIHSHVETPWGVHRLNGGGFWMYRPGSHRLDVLVRGMVNSWGIAFDNAGQAFGVDNDHDSVKYFLPGARLRFTPGEKLILQGLVSDKPKYCGAEIIASRHFPDDWQGDLITCDFRAHRVCRYKLTEDGAGFAAKELEPLLSSEDITFRPIDVKLGPDGALYVCDWYNPIINHGEVDFRDPRRDKTHGRIWRVVRKDRELAPKPDFANASIDELLTLQTSPEKWSRLEARRALLDHPREDVRKDLGAWVAKQSDDLLKLRGLWTYQTLEEVELPLLESLLDSKNPEVRAAAVRVLSDWHDRVPETLKLLTKRVGDDHPRVRMEAVRALAKLQRREATKLALTALDQPTDRFLDYALKLTSRETAPHWLPTLQDPSTIAGLSPESARHWTFALLALDHPSAAGPLLQLWRKGLIPPEDLPNVLSSLSKHGGPSHLRAILDEIVSSESESVTTDAQRAQLLATLASASKLRRVKPDGDLSKALTGLLGSPEANLRKQACLLAALWNVEALWPRVRDLAASSDAKPAVTAAAIEALGVYGGKRSAGELEKIVATSTKPQDRLAALRALVPLAPKNAARLAVPLLTKATNAAEAKPVFEAFLSHRRGPAALAEGLGGNILGEEVAREGINLVSVSGQVAPGLVGALTKAGSLPDTARTLSKEQLAKLVAQARRQGNPHRGQKIYQREKLNCVKCHAIRGTGGKVGPDLTTIGASAPLDYLIESLLLPGAKVKENYHSMTIVTADGDIVTGIPVRKTNDQVVLRNGEDKLITIATADIDESKLGGSLMPVGLTDSLQPQEFLDLVRYLGELGKPGPFGPTEQLTARTWRLLGPFTKQVGDELQSGLIAGATPPPPRAWRPTSVTNAGWVSIRNFALNPDRPVLYGSVDVDVTKPGKFALALEPIAGPATVWLDGKPIAASQSDGKESTYNVELSKGVHRLLVRMDLHPELRFLKARGFPLDPDAELRFTIDAER</sequence>
<dbReference type="InterPro" id="IPR011989">
    <property type="entry name" value="ARM-like"/>
</dbReference>
<dbReference type="Pfam" id="PF13646">
    <property type="entry name" value="HEAT_2"/>
    <property type="match status" value="2"/>
</dbReference>
<dbReference type="SUPFAM" id="SSF63829">
    <property type="entry name" value="Calcium-dependent phosphotriesterase"/>
    <property type="match status" value="1"/>
</dbReference>
<feature type="domain" description="Cytochrome c" evidence="6">
    <location>
        <begin position="843"/>
        <end position="979"/>
    </location>
</feature>
<proteinExistence type="predicted"/>
<accession>A0A518BBP8</accession>
<keyword evidence="1 4" id="KW-0349">Heme</keyword>
<dbReference type="Proteomes" id="UP000317093">
    <property type="component" value="Chromosome"/>
</dbReference>
<dbReference type="SMART" id="SM00567">
    <property type="entry name" value="EZ_HEAT"/>
    <property type="match status" value="4"/>
</dbReference>
<evidence type="ECO:0000256" key="3">
    <source>
        <dbReference type="ARBA" id="ARBA00023004"/>
    </source>
</evidence>
<dbReference type="PANTHER" id="PTHR33546">
    <property type="entry name" value="LARGE, MULTIFUNCTIONAL SECRETED PROTEIN-RELATED"/>
    <property type="match status" value="1"/>
</dbReference>
<keyword evidence="8" id="KW-1185">Reference proteome</keyword>
<dbReference type="KEGG" id="knv:Pan216_53060"/>
<dbReference type="EMBL" id="CP036279">
    <property type="protein sequence ID" value="QDU64416.1"/>
    <property type="molecule type" value="Genomic_DNA"/>
</dbReference>
<evidence type="ECO:0000256" key="2">
    <source>
        <dbReference type="ARBA" id="ARBA00022723"/>
    </source>
</evidence>
<dbReference type="GO" id="GO:0009055">
    <property type="term" value="F:electron transfer activity"/>
    <property type="evidence" value="ECO:0007669"/>
    <property type="project" value="InterPro"/>
</dbReference>
<dbReference type="Gene3D" id="2.120.10.30">
    <property type="entry name" value="TolB, C-terminal domain"/>
    <property type="match status" value="1"/>
</dbReference>
<dbReference type="PROSITE" id="PS51007">
    <property type="entry name" value="CYTC"/>
    <property type="match status" value="1"/>
</dbReference>
<dbReference type="InterPro" id="IPR016024">
    <property type="entry name" value="ARM-type_fold"/>
</dbReference>
<feature type="chain" id="PRO_5021722819" evidence="5">
    <location>
        <begin position="22"/>
        <end position="1141"/>
    </location>
</feature>
<dbReference type="PANTHER" id="PTHR33546:SF1">
    <property type="entry name" value="LARGE, MULTIFUNCTIONAL SECRETED PROTEIN"/>
    <property type="match status" value="1"/>
</dbReference>
<dbReference type="NCBIfam" id="TIGR02603">
    <property type="entry name" value="CxxCH_TIGR02603"/>
    <property type="match status" value="1"/>
</dbReference>
<dbReference type="OrthoDB" id="228131at2"/>
<reference evidence="7 8" key="1">
    <citation type="submission" date="2019-02" db="EMBL/GenBank/DDBJ databases">
        <title>Deep-cultivation of Planctomycetes and their phenomic and genomic characterization uncovers novel biology.</title>
        <authorList>
            <person name="Wiegand S."/>
            <person name="Jogler M."/>
            <person name="Boedeker C."/>
            <person name="Pinto D."/>
            <person name="Vollmers J."/>
            <person name="Rivas-Marin E."/>
            <person name="Kohn T."/>
            <person name="Peeters S.H."/>
            <person name="Heuer A."/>
            <person name="Rast P."/>
            <person name="Oberbeckmann S."/>
            <person name="Bunk B."/>
            <person name="Jeske O."/>
            <person name="Meyerdierks A."/>
            <person name="Storesund J.E."/>
            <person name="Kallscheuer N."/>
            <person name="Luecker S."/>
            <person name="Lage O.M."/>
            <person name="Pohl T."/>
            <person name="Merkel B.J."/>
            <person name="Hornburger P."/>
            <person name="Mueller R.-W."/>
            <person name="Bruemmer F."/>
            <person name="Labrenz M."/>
            <person name="Spormann A.M."/>
            <person name="Op den Camp H."/>
            <person name="Overmann J."/>
            <person name="Amann R."/>
            <person name="Jetten M.S.M."/>
            <person name="Mascher T."/>
            <person name="Medema M.H."/>
            <person name="Devos D.P."/>
            <person name="Kaster A.-K."/>
            <person name="Ovreas L."/>
            <person name="Rohde M."/>
            <person name="Galperin M.Y."/>
            <person name="Jogler C."/>
        </authorList>
    </citation>
    <scope>NUCLEOTIDE SEQUENCE [LARGE SCALE GENOMIC DNA]</scope>
    <source>
        <strain evidence="7 8">Pan216</strain>
    </source>
</reference>
<evidence type="ECO:0000313" key="8">
    <source>
        <dbReference type="Proteomes" id="UP000317093"/>
    </source>
</evidence>
<dbReference type="Gene3D" id="1.10.760.10">
    <property type="entry name" value="Cytochrome c-like domain"/>
    <property type="match status" value="1"/>
</dbReference>
<dbReference type="Pfam" id="PF23500">
    <property type="entry name" value="DUF7133"/>
    <property type="match status" value="2"/>
</dbReference>
<protein>
    <submittedName>
        <fullName evidence="7">HEAT repeat protein</fullName>
    </submittedName>
</protein>
<dbReference type="GO" id="GO:0020037">
    <property type="term" value="F:heme binding"/>
    <property type="evidence" value="ECO:0007669"/>
    <property type="project" value="InterPro"/>
</dbReference>
<feature type="signal peptide" evidence="5">
    <location>
        <begin position="1"/>
        <end position="21"/>
    </location>
</feature>
<dbReference type="SUPFAM" id="SSF46626">
    <property type="entry name" value="Cytochrome c"/>
    <property type="match status" value="1"/>
</dbReference>
<dbReference type="Gene3D" id="1.25.10.10">
    <property type="entry name" value="Leucine-rich Repeat Variant"/>
    <property type="match status" value="1"/>
</dbReference>
<evidence type="ECO:0000256" key="1">
    <source>
        <dbReference type="ARBA" id="ARBA00022617"/>
    </source>
</evidence>
<dbReference type="InterPro" id="IPR013427">
    <property type="entry name" value="Haem-bd_dom_put"/>
</dbReference>
<keyword evidence="3 4" id="KW-0408">Iron</keyword>
<dbReference type="InterPro" id="IPR009056">
    <property type="entry name" value="Cyt_c-like_dom"/>
</dbReference>
<evidence type="ECO:0000256" key="4">
    <source>
        <dbReference type="PROSITE-ProRule" id="PRU00433"/>
    </source>
</evidence>
<dbReference type="AlphaFoldDB" id="A0A518BBP8"/>
<dbReference type="InterPro" id="IPR011042">
    <property type="entry name" value="6-blade_b-propeller_TolB-like"/>
</dbReference>
<dbReference type="InterPro" id="IPR004155">
    <property type="entry name" value="PBS_lyase_HEAT"/>
</dbReference>
<keyword evidence="5" id="KW-0732">Signal</keyword>
<evidence type="ECO:0000256" key="5">
    <source>
        <dbReference type="SAM" id="SignalP"/>
    </source>
</evidence>
<evidence type="ECO:0000259" key="6">
    <source>
        <dbReference type="PROSITE" id="PS51007"/>
    </source>
</evidence>
<organism evidence="7 8">
    <name type="scientific">Kolteria novifilia</name>
    <dbReference type="NCBI Taxonomy" id="2527975"/>
    <lineage>
        <taxon>Bacteria</taxon>
        <taxon>Pseudomonadati</taxon>
        <taxon>Planctomycetota</taxon>
        <taxon>Planctomycetia</taxon>
        <taxon>Kolteriales</taxon>
        <taxon>Kolteriaceae</taxon>
        <taxon>Kolteria</taxon>
    </lineage>
</organism>
<dbReference type="RefSeq" id="WP_145262613.1">
    <property type="nucleotide sequence ID" value="NZ_CP036279.1"/>
</dbReference>
<dbReference type="Pfam" id="PF00034">
    <property type="entry name" value="Cytochrom_C"/>
    <property type="match status" value="1"/>
</dbReference>
<name>A0A518BBP8_9BACT</name>
<dbReference type="NCBIfam" id="TIGR02604">
    <property type="entry name" value="Piru_Ver_Nterm"/>
    <property type="match status" value="1"/>
</dbReference>
<dbReference type="InterPro" id="IPR013428">
    <property type="entry name" value="Membrane-bound_put_N"/>
</dbReference>
<dbReference type="GO" id="GO:0046872">
    <property type="term" value="F:metal ion binding"/>
    <property type="evidence" value="ECO:0007669"/>
    <property type="project" value="UniProtKB-KW"/>
</dbReference>
<dbReference type="SUPFAM" id="SSF48371">
    <property type="entry name" value="ARM repeat"/>
    <property type="match status" value="1"/>
</dbReference>
<evidence type="ECO:0000313" key="7">
    <source>
        <dbReference type="EMBL" id="QDU64416.1"/>
    </source>
</evidence>
<dbReference type="InterPro" id="IPR055557">
    <property type="entry name" value="DUF7133"/>
</dbReference>
<keyword evidence="2 4" id="KW-0479">Metal-binding</keyword>
<gene>
    <name evidence="7" type="ORF">Pan216_53060</name>
</gene>